<dbReference type="Gene3D" id="3.40.630.30">
    <property type="match status" value="1"/>
</dbReference>
<dbReference type="InterPro" id="IPR016181">
    <property type="entry name" value="Acyl_CoA_acyltransferase"/>
</dbReference>
<dbReference type="SUPFAM" id="SSF55729">
    <property type="entry name" value="Acyl-CoA N-acyltransferases (Nat)"/>
    <property type="match status" value="1"/>
</dbReference>
<evidence type="ECO:0000313" key="1">
    <source>
        <dbReference type="EMBL" id="BFM44206.1"/>
    </source>
</evidence>
<sequence>MFQQNSKENYKITTESGMKYTVRNYHKNDYEIWNAFVAQAKNATFLFYRDFMEYHEDRFKDFSLLVFKDDKLKAILPANKVGNLVYSHQGLTYGGLVYSEKTKQADVIEIFQAVLFFLNENEILKLHYKTLPSIYRLKPAEEILYALFLADAKLVRRDSLSVIDLSQENVVSKIRKRGYQKGVSNQLIIKEEVDFEVFWDEVLIPNLNKRHNANPVHSAEEMYDLQRHFPQNIHQFNVYLEDKIVAGTTIFETETTVHCQYISKNEKEDLGSLDYLYHYLIQKRFAQKRFFDFGISNENQGKNLNEGLSYWKESFGAGTIVHDFYELETANYKKLNGIFV</sequence>
<reference evidence="1" key="1">
    <citation type="submission" date="2024-05" db="EMBL/GenBank/DDBJ databases">
        <title>Whole-Genome Sequence of CFS9, a Potential Fish Probiotic Isolated from the Body Surface of Silurus asotus.</title>
        <authorList>
            <person name="Kojima M."/>
            <person name="Tobioka K."/>
            <person name="Yokota K."/>
            <person name="Nakatani H."/>
            <person name="Hori K."/>
            <person name="Tamaru Y."/>
            <person name="Okazaki F."/>
        </authorList>
    </citation>
    <scope>NUCLEOTIDE SEQUENCE</scope>
    <source>
        <strain evidence="1">CFS9</strain>
    </source>
</reference>
<organism evidence="1">
    <name type="scientific">Flavobacterium sp. CFS9</name>
    <dbReference type="NCBI Taxonomy" id="3143118"/>
    <lineage>
        <taxon>Bacteria</taxon>
        <taxon>Pseudomonadati</taxon>
        <taxon>Bacteroidota</taxon>
        <taxon>Flavobacteriia</taxon>
        <taxon>Flavobacteriales</taxon>
        <taxon>Flavobacteriaceae</taxon>
        <taxon>Flavobacterium</taxon>
    </lineage>
</organism>
<evidence type="ECO:0008006" key="2">
    <source>
        <dbReference type="Google" id="ProtNLM"/>
    </source>
</evidence>
<dbReference type="EMBL" id="AP031573">
    <property type="protein sequence ID" value="BFM44206.1"/>
    <property type="molecule type" value="Genomic_DNA"/>
</dbReference>
<name>A0AAT9H3Z4_9FLAO</name>
<accession>A0AAT9H3Z4</accession>
<protein>
    <recommendedName>
        <fullName evidence="2">Acetyltransferase (GNAT) domain-containing protein</fullName>
    </recommendedName>
</protein>
<dbReference type="AlphaFoldDB" id="A0AAT9H3Z4"/>
<proteinExistence type="predicted"/>
<gene>
    <name evidence="1" type="ORF">CFS9_28470</name>
</gene>